<dbReference type="FunFam" id="2.60.120.330:FF:000031">
    <property type="entry name" value="2-oxoglutarate (2OG) and Fe(II)-dependent oxygenase superfamily protein"/>
    <property type="match status" value="1"/>
</dbReference>
<dbReference type="GO" id="GO:0047259">
    <property type="term" value="F:glucomannan 4-beta-mannosyltransferase activity"/>
    <property type="evidence" value="ECO:0007669"/>
    <property type="project" value="UniProtKB-EC"/>
</dbReference>
<proteinExistence type="inferred from homology"/>
<protein>
    <recommendedName>
        <fullName evidence="11">glucomannan 4-beta-mannosyltransferase</fullName>
        <ecNumber evidence="11">2.4.1.32</ecNumber>
    </recommendedName>
    <alternativeName>
        <fullName evidence="12">Glucomannan synthase</fullName>
    </alternativeName>
</protein>
<evidence type="ECO:0000259" key="14">
    <source>
        <dbReference type="Pfam" id="PF13632"/>
    </source>
</evidence>
<evidence type="ECO:0000256" key="1">
    <source>
        <dbReference type="ARBA" id="ARBA00004653"/>
    </source>
</evidence>
<sequence length="877" mass="100374">MFLLLKPLIFLHDLSLALLSGMFHGETLRASVDGVGISMNTMWRETRSVLIVPVFKYVVAMCLVISLLIFMESVYMNLVVLYVKLFNRKPEKVYKWEAMQEDMELAHQNYPMVLVQVPMYNEREVFELSIGAACRLIWPLDRLIIQVLDDSTEPAIMEMVSMECAKWASKDVNIKYERRDNRNGYKAGALKHGMRHIYVKMCDYLAIFDADFQPEPDYLQRAIPFLIHNPELALVQARWRFVNVNTCLMTRIQEMSLNYHFMAEQQSGSTRHDFFGFNGTAGVWRIRAMEEAGGWKDRTTVEDMDLAVRVGLLGWKFVFINDLEVKSELPSQFKAFRFQQHRWSCGPANLFRKMTLEIIHNKRVKIWKKFYVIYSFFFLRKIIVHFFTFFFYCVVLPTSVFLPEVGIPTWSTIYGPSIITLFGIIATPRSFYLVVFWVLFENVMAMHRTKGTLIGLFEGGRVNEWVVTEKLGGTLKSKLLTGNGRILKSQLLHLRCAADFVSCSPTPSFRSFPRLITSCHMSLSSHSTVPTVSTVTISYSELKESNIDLSGRIEEGFGPNGLGILSVKDVPGYSALRQNLLRLAPRLAGLPEEVKRELEDAHSRYNFGWSHGKEKLESGKLDMLKGSYYANPLQDVPTSNSFEIQRYPSYCGSNIWPRNSLPELEGAFKALGKLMFEVGLMVAYHCDQYVSKGIKQHEKQNLEKILLDSRCHKGRLLYYFPAQDSTTHDNDSISSWCGWHTDHGSLTGLTRAIFSRDSVEVPCPDPASGLYIQTRSGQIVKVVYGEDEIAYQIGETTAILSSGYLCATPHCVRAPQGEEARGLERSTFALFMQPDWDQKLTFPKEVTIHEELSLSNEVLTFGEYTEKLLNKYYDSKP</sequence>
<feature type="transmembrane region" description="Helical" evidence="13">
    <location>
        <begin position="418"/>
        <end position="440"/>
    </location>
</feature>
<keyword evidence="16" id="KW-1185">Reference proteome</keyword>
<feature type="transmembrane region" description="Helical" evidence="13">
    <location>
        <begin position="371"/>
        <end position="398"/>
    </location>
</feature>
<keyword evidence="2" id="KW-0328">Glycosyltransferase</keyword>
<evidence type="ECO:0000256" key="6">
    <source>
        <dbReference type="ARBA" id="ARBA00023034"/>
    </source>
</evidence>
<comment type="similarity">
    <text evidence="10">Belongs to the glycosyltransferase 2 family. Plant cellulose synthase-like A subfamily.</text>
</comment>
<comment type="catalytic activity">
    <reaction evidence="9">
        <text>GDP-mannose + (glucomannan)n = GDP + (glucomannan)n+1.</text>
        <dbReference type="EC" id="2.4.1.32"/>
    </reaction>
</comment>
<evidence type="ECO:0000256" key="4">
    <source>
        <dbReference type="ARBA" id="ARBA00022692"/>
    </source>
</evidence>
<dbReference type="GO" id="GO:0051753">
    <property type="term" value="F:mannan synthase activity"/>
    <property type="evidence" value="ECO:0007669"/>
    <property type="project" value="TreeGrafter"/>
</dbReference>
<dbReference type="Pfam" id="PF13632">
    <property type="entry name" value="Glyco_trans_2_3"/>
    <property type="match status" value="1"/>
</dbReference>
<comment type="caution">
    <text evidence="15">The sequence shown here is derived from an EMBL/GenBank/DDBJ whole genome shotgun (WGS) entry which is preliminary data.</text>
</comment>
<evidence type="ECO:0000256" key="5">
    <source>
        <dbReference type="ARBA" id="ARBA00022989"/>
    </source>
</evidence>
<keyword evidence="6" id="KW-0333">Golgi apparatus</keyword>
<keyword evidence="4 13" id="KW-0812">Transmembrane</keyword>
<evidence type="ECO:0000256" key="12">
    <source>
        <dbReference type="ARBA" id="ARBA00076024"/>
    </source>
</evidence>
<feature type="domain" description="Glycosyltransferase 2-like" evidence="14">
    <location>
        <begin position="206"/>
        <end position="403"/>
    </location>
</feature>
<evidence type="ECO:0000256" key="9">
    <source>
        <dbReference type="ARBA" id="ARBA00051800"/>
    </source>
</evidence>
<evidence type="ECO:0000256" key="2">
    <source>
        <dbReference type="ARBA" id="ARBA00022676"/>
    </source>
</evidence>
<dbReference type="EMBL" id="JAEFBK010000012">
    <property type="protein sequence ID" value="KAG7543145.1"/>
    <property type="molecule type" value="Genomic_DNA"/>
</dbReference>
<dbReference type="GO" id="GO:0000139">
    <property type="term" value="C:Golgi membrane"/>
    <property type="evidence" value="ECO:0007669"/>
    <property type="project" value="UniProtKB-SubCell"/>
</dbReference>
<keyword evidence="3 15" id="KW-0808">Transferase</keyword>
<evidence type="ECO:0000313" key="15">
    <source>
        <dbReference type="EMBL" id="KAG7543145.1"/>
    </source>
</evidence>
<keyword evidence="7 13" id="KW-0472">Membrane</keyword>
<dbReference type="EC" id="2.4.1.32" evidence="11"/>
<feature type="transmembrane region" description="Helical" evidence="13">
    <location>
        <begin position="54"/>
        <end position="83"/>
    </location>
</feature>
<gene>
    <name evidence="15" type="ORF">ISN45_Aa07g030740</name>
</gene>
<evidence type="ECO:0000313" key="16">
    <source>
        <dbReference type="Proteomes" id="UP000694240"/>
    </source>
</evidence>
<dbReference type="FunFam" id="3.90.550.10:FF:000015">
    <property type="entry name" value="Glucomannan 4-beta-mannosyltransferase 9"/>
    <property type="match status" value="1"/>
</dbReference>
<dbReference type="AlphaFoldDB" id="A0A8T1Y7M1"/>
<accession>A0A8T1Y7M1</accession>
<comment type="subcellular location">
    <subcellularLocation>
        <location evidence="1">Golgi apparatus membrane</location>
        <topology evidence="1">Multi-pass membrane protein</topology>
    </subcellularLocation>
</comment>
<evidence type="ECO:0000256" key="10">
    <source>
        <dbReference type="ARBA" id="ARBA00060879"/>
    </source>
</evidence>
<dbReference type="CDD" id="cd06437">
    <property type="entry name" value="CESA_CaSu_A2"/>
    <property type="match status" value="1"/>
</dbReference>
<dbReference type="GO" id="GO:0071555">
    <property type="term" value="P:cell wall organization"/>
    <property type="evidence" value="ECO:0007669"/>
    <property type="project" value="UniProtKB-KW"/>
</dbReference>
<reference evidence="15 16" key="1">
    <citation type="submission" date="2020-12" db="EMBL/GenBank/DDBJ databases">
        <title>Concerted genomic and epigenomic changes stabilize Arabidopsis allopolyploids.</title>
        <authorList>
            <person name="Chen Z."/>
        </authorList>
    </citation>
    <scope>NUCLEOTIDE SEQUENCE [LARGE SCALE GENOMIC DNA]</scope>
    <source>
        <strain evidence="15">Allo738</strain>
        <tissue evidence="15">Leaf</tissue>
    </source>
</reference>
<keyword evidence="8" id="KW-0961">Cell wall biogenesis/degradation</keyword>
<evidence type="ECO:0000256" key="8">
    <source>
        <dbReference type="ARBA" id="ARBA00023316"/>
    </source>
</evidence>
<dbReference type="InterPro" id="IPR001173">
    <property type="entry name" value="Glyco_trans_2-like"/>
</dbReference>
<dbReference type="Proteomes" id="UP000694240">
    <property type="component" value="Chromosome 12"/>
</dbReference>
<organism evidence="15 16">
    <name type="scientific">Arabidopsis thaliana x Arabidopsis arenosa</name>
    <dbReference type="NCBI Taxonomy" id="1240361"/>
    <lineage>
        <taxon>Eukaryota</taxon>
        <taxon>Viridiplantae</taxon>
        <taxon>Streptophyta</taxon>
        <taxon>Embryophyta</taxon>
        <taxon>Tracheophyta</taxon>
        <taxon>Spermatophyta</taxon>
        <taxon>Magnoliopsida</taxon>
        <taxon>eudicotyledons</taxon>
        <taxon>Gunneridae</taxon>
        <taxon>Pentapetalae</taxon>
        <taxon>rosids</taxon>
        <taxon>malvids</taxon>
        <taxon>Brassicales</taxon>
        <taxon>Brassicaceae</taxon>
        <taxon>Camelineae</taxon>
        <taxon>Arabidopsis</taxon>
    </lineage>
</organism>
<keyword evidence="5 13" id="KW-1133">Transmembrane helix</keyword>
<name>A0A8T1Y7M1_9BRAS</name>
<evidence type="ECO:0000256" key="11">
    <source>
        <dbReference type="ARBA" id="ARBA00066505"/>
    </source>
</evidence>
<evidence type="ECO:0000256" key="3">
    <source>
        <dbReference type="ARBA" id="ARBA00022679"/>
    </source>
</evidence>
<evidence type="ECO:0000256" key="7">
    <source>
        <dbReference type="ARBA" id="ARBA00023136"/>
    </source>
</evidence>
<evidence type="ECO:0000256" key="13">
    <source>
        <dbReference type="SAM" id="Phobius"/>
    </source>
</evidence>
<dbReference type="PANTHER" id="PTHR32044">
    <property type="entry name" value="GLUCOMANNAN 4-BETA-MANNOSYLTRANSFERASE 9"/>
    <property type="match status" value="1"/>
</dbReference>
<dbReference type="PANTHER" id="PTHR32044:SF66">
    <property type="entry name" value="GLUCOMANNAN 4-BETA-MANNOSYLTRANSFERASE 15-RELATED"/>
    <property type="match status" value="1"/>
</dbReference>